<proteinExistence type="predicted"/>
<accession>A0AAV5UYL1</accession>
<protein>
    <submittedName>
        <fullName evidence="2">Uncharacterized protein</fullName>
    </submittedName>
</protein>
<dbReference type="AlphaFoldDB" id="A0AAV5UYL1"/>
<feature type="non-terminal residue" evidence="2">
    <location>
        <position position="1"/>
    </location>
</feature>
<feature type="region of interest" description="Disordered" evidence="1">
    <location>
        <begin position="1"/>
        <end position="162"/>
    </location>
</feature>
<feature type="compositionally biased region" description="Gly residues" evidence="1">
    <location>
        <begin position="23"/>
        <end position="94"/>
    </location>
</feature>
<sequence>RVVMGRSGNPVLTDEQKKKLAARGGGAPKRGGGGGGGGRGGPRGGGGNGGPRGGGGNGGGRGPPGGGRGGFGGPGGPGGFGGPPGRGGFGGPGGPGGPPPPSFAQARYGFFTDDVPSGPIGHVNKQFVDSRAPVMTPSASSVGGGDRPIRPPNGMPPRDEPNWMAGGPRPLMPPGSMGGLPMPPGHPSPSAAAKNGQAGTIHELFGKMVWKKMEAIDDPTEVDSLQNDIMELIAKSVKRQQERRAKEDGGRGNGSEAIPYGRPHAANNMDAPPAYGSMAEFGGFKPYQGPGFF</sequence>
<evidence type="ECO:0000313" key="3">
    <source>
        <dbReference type="Proteomes" id="UP001432322"/>
    </source>
</evidence>
<dbReference type="EMBL" id="BTSY01000001">
    <property type="protein sequence ID" value="GMT11335.1"/>
    <property type="molecule type" value="Genomic_DNA"/>
</dbReference>
<keyword evidence="3" id="KW-1185">Reference proteome</keyword>
<comment type="caution">
    <text evidence="2">The sequence shown here is derived from an EMBL/GenBank/DDBJ whole genome shotgun (WGS) entry which is preliminary data.</text>
</comment>
<feature type="compositionally biased region" description="Basic and acidic residues" evidence="1">
    <location>
        <begin position="239"/>
        <end position="250"/>
    </location>
</feature>
<reference evidence="2" key="1">
    <citation type="submission" date="2023-10" db="EMBL/GenBank/DDBJ databases">
        <title>Genome assembly of Pristionchus species.</title>
        <authorList>
            <person name="Yoshida K."/>
            <person name="Sommer R.J."/>
        </authorList>
    </citation>
    <scope>NUCLEOTIDE SEQUENCE</scope>
    <source>
        <strain evidence="2">RS5133</strain>
    </source>
</reference>
<gene>
    <name evidence="2" type="ORF">PFISCL1PPCAC_2632</name>
</gene>
<organism evidence="2 3">
    <name type="scientific">Pristionchus fissidentatus</name>
    <dbReference type="NCBI Taxonomy" id="1538716"/>
    <lineage>
        <taxon>Eukaryota</taxon>
        <taxon>Metazoa</taxon>
        <taxon>Ecdysozoa</taxon>
        <taxon>Nematoda</taxon>
        <taxon>Chromadorea</taxon>
        <taxon>Rhabditida</taxon>
        <taxon>Rhabditina</taxon>
        <taxon>Diplogasteromorpha</taxon>
        <taxon>Diplogasteroidea</taxon>
        <taxon>Neodiplogasteridae</taxon>
        <taxon>Pristionchus</taxon>
    </lineage>
</organism>
<evidence type="ECO:0000313" key="2">
    <source>
        <dbReference type="EMBL" id="GMT11335.1"/>
    </source>
</evidence>
<dbReference type="Proteomes" id="UP001432322">
    <property type="component" value="Unassembled WGS sequence"/>
</dbReference>
<evidence type="ECO:0000256" key="1">
    <source>
        <dbReference type="SAM" id="MobiDB-lite"/>
    </source>
</evidence>
<feature type="region of interest" description="Disordered" evidence="1">
    <location>
        <begin position="238"/>
        <end position="268"/>
    </location>
</feature>
<name>A0AAV5UYL1_9BILA</name>